<comment type="caution">
    <text evidence="1">The sequence shown here is derived from an EMBL/GenBank/DDBJ whole genome shotgun (WGS) entry which is preliminary data.</text>
</comment>
<organism evidence="1 2">
    <name type="scientific">Vermiconidia calcicola</name>
    <dbReference type="NCBI Taxonomy" id="1690605"/>
    <lineage>
        <taxon>Eukaryota</taxon>
        <taxon>Fungi</taxon>
        <taxon>Dikarya</taxon>
        <taxon>Ascomycota</taxon>
        <taxon>Pezizomycotina</taxon>
        <taxon>Dothideomycetes</taxon>
        <taxon>Dothideomycetidae</taxon>
        <taxon>Mycosphaerellales</taxon>
        <taxon>Extremaceae</taxon>
        <taxon>Vermiconidia</taxon>
    </lineage>
</organism>
<evidence type="ECO:0000313" key="2">
    <source>
        <dbReference type="Proteomes" id="UP001281147"/>
    </source>
</evidence>
<gene>
    <name evidence="1" type="ORF">LTR37_013530</name>
</gene>
<dbReference type="EMBL" id="JAUTXU010000133">
    <property type="protein sequence ID" value="KAK3705013.1"/>
    <property type="molecule type" value="Genomic_DNA"/>
</dbReference>
<protein>
    <submittedName>
        <fullName evidence="1">Uncharacterized protein</fullName>
    </submittedName>
</protein>
<accession>A0ACC3MWB3</accession>
<evidence type="ECO:0000313" key="1">
    <source>
        <dbReference type="EMBL" id="KAK3705013.1"/>
    </source>
</evidence>
<dbReference type="Proteomes" id="UP001281147">
    <property type="component" value="Unassembled WGS sequence"/>
</dbReference>
<name>A0ACC3MWB3_9PEZI</name>
<reference evidence="1" key="1">
    <citation type="submission" date="2023-07" db="EMBL/GenBank/DDBJ databases">
        <title>Black Yeasts Isolated from many extreme environments.</title>
        <authorList>
            <person name="Coleine C."/>
            <person name="Stajich J.E."/>
            <person name="Selbmann L."/>
        </authorList>
    </citation>
    <scope>NUCLEOTIDE SEQUENCE</scope>
    <source>
        <strain evidence="1">CCFEE 5714</strain>
    </source>
</reference>
<keyword evidence="2" id="KW-1185">Reference proteome</keyword>
<sequence>MEDLLARERAAEQNVHYLLNNRDEPVLSLFQAFEEYRQVTDACIFADYENGASKKEAALWYAHTEGKKFFHRELSDLRKQASDQPVAIRQLIRIYLQFLKDSQRHYREYIYKLNTTFGGIPELEAVAHQVKNDGAGESSQTSASPELRAKVLSSCHQTLIYLGDLSRYRASEKLDKNPDFGPAIGYYGLACTLSPSNGMGHHQQAVVALEQRNHLRAIYHLYRAIVVEQPHPHAAKNLKLEFNKVNAAWDRGELLHKAAPNDPESSKRTIVGWFVRLHSMCYKGEPFRGYDELEREVLGQLSTEIKQRSLNSTLTRMVMVNLAAQYNAGEQFQENPIQQNQNAFLHFFRINIKTFTTLLRVYYDNLRTVDTVMTGAEDEDAVQLGSRLTDIARRTLPVLRLYSSWILPITHLLDGLSGDDTLKEAIDQFWPIYAKAVDLIATTFPIWDLEDLPEVSYLMEEDADTLGFKPLVDEKTNKIWCNKQTGATKPRFSDRGIVRASADEEMLARVKDLLFDGLFLANDDDSAPIKLRGTRILHRDAEDVQLPLLPPIAKKVAATPAAPLAQAPKPPPIAKPLTYAAAAANASTKAPVRAQMHNGVSSAPSTSRHEQLSRMVDDLVEDDDSGNNPVTPPQQLSSNPAVVTNGDVTYSALPGSTQDFAQPPDYSYQPKQKPVGTPRGAATSPPVLRTPKGSAAQTPFDRLQSVSSLWDNTPGPQSSMSSHFPAGLPTGTLSSPAQMNSRGHSRVNSASSIRSRASQPMNMGIADSWSSLESAARAAMPNGLAAAFGNGYGGLEASNATGGLLFGAGGSVWSTSPGSTYR</sequence>
<proteinExistence type="predicted"/>